<dbReference type="PATRIC" id="fig|100226.15.peg.7592"/>
<dbReference type="EMBL" id="AL645882">
    <property type="protein sequence ID" value="CAC44658.1"/>
    <property type="molecule type" value="Genomic_DNA"/>
</dbReference>
<dbReference type="AlphaFoldDB" id="Q93JB6"/>
<dbReference type="RefSeq" id="WP_011031690.1">
    <property type="nucleotide sequence ID" value="NC_003888.3"/>
</dbReference>
<dbReference type="Pfam" id="PF11706">
    <property type="entry name" value="zf-CGNR"/>
    <property type="match status" value="1"/>
</dbReference>
<evidence type="ECO:0000313" key="3">
    <source>
        <dbReference type="Proteomes" id="UP000001973"/>
    </source>
</evidence>
<gene>
    <name evidence="2" type="ordered locus">SCO7480</name>
    <name evidence="2" type="ORF">SCBAC17A6.13</name>
</gene>
<dbReference type="STRING" id="100226.gene:17765140"/>
<dbReference type="Gene3D" id="1.10.3300.10">
    <property type="entry name" value="Jann2411-like domain"/>
    <property type="match status" value="1"/>
</dbReference>
<dbReference type="PANTHER" id="PTHR35525:SF3">
    <property type="entry name" value="BLL6575 PROTEIN"/>
    <property type="match status" value="1"/>
</dbReference>
<dbReference type="KEGG" id="sco:SCO7480"/>
<dbReference type="InterPro" id="IPR010852">
    <property type="entry name" value="ABATE"/>
</dbReference>
<sequence>MRYIRLVPLSHGVDADADVHDPDWSTRHSVLATARRTAALVNVLAAGPSDAGGGPVPGAVAEVLRAYGEKEPLDLTARDVEGMREAATLLRDVFAAESADAAAHVLNRLLGAHTGRVRLTSHGGGTPWHPHLDRDDEAPWPEWFLASSCLALTVLVWDHQRPPGRICASGSCRDVFITRGSGPERRYCSRRCATRERVAAHRRRADG</sequence>
<dbReference type="PANTHER" id="PTHR35525">
    <property type="entry name" value="BLL6575 PROTEIN"/>
    <property type="match status" value="1"/>
</dbReference>
<dbReference type="Proteomes" id="UP000001973">
    <property type="component" value="Chromosome"/>
</dbReference>
<dbReference type="EMBL" id="AL939131">
    <property type="protein sequence ID" value="CAC44658.1"/>
    <property type="molecule type" value="Genomic_DNA"/>
</dbReference>
<dbReference type="InterPro" id="IPR023286">
    <property type="entry name" value="ABATE_dom_sf"/>
</dbReference>
<name>Q93JB6_STRCO</name>
<dbReference type="HOGENOM" id="CLU_087298_1_0_11"/>
<dbReference type="InterPro" id="IPR021005">
    <property type="entry name" value="Znf_CGNR"/>
</dbReference>
<reference evidence="2 3" key="2">
    <citation type="journal article" date="2002" name="Nature">
        <title>Complete genome sequence of the model actinomycete Streptomyces coelicolor A3(2).</title>
        <authorList>
            <person name="Bentley S.D."/>
            <person name="Chater K.F."/>
            <person name="Cerdeno-Tarraga A.M."/>
            <person name="Challis G.L."/>
            <person name="Thomson N.R."/>
            <person name="James K.D."/>
            <person name="Harris D.E."/>
            <person name="Quail M.A."/>
            <person name="Kieser H."/>
            <person name="Harper D."/>
            <person name="Bateman A."/>
            <person name="Brown S."/>
            <person name="Chandra G."/>
            <person name="Chen C.W."/>
            <person name="Collins M."/>
            <person name="Cronin A."/>
            <person name="Fraser A."/>
            <person name="Goble A."/>
            <person name="Hidalgo J."/>
            <person name="Hornsby T."/>
            <person name="Howarth S."/>
            <person name="Huang C.H."/>
            <person name="Kieser T."/>
            <person name="Larke L."/>
            <person name="Murphy L."/>
            <person name="Oliver K."/>
            <person name="O'Neil S."/>
            <person name="Rabbinowitsch E."/>
            <person name="Rajandream M.A."/>
            <person name="Rutherford K."/>
            <person name="Rutter S."/>
            <person name="Seeger K."/>
            <person name="Saunders D."/>
            <person name="Sharp S."/>
            <person name="Squares R."/>
            <person name="Squares S."/>
            <person name="Taylor K."/>
            <person name="Warren T."/>
            <person name="Wietzorrek A."/>
            <person name="Woodward J."/>
            <person name="Barrell B.G."/>
            <person name="Parkhill J."/>
            <person name="Hopwood D.A."/>
        </authorList>
    </citation>
    <scope>NUCLEOTIDE SEQUENCE [LARGE SCALE GENOMIC DNA]</scope>
    <source>
        <strain evidence="3">ATCC BAA-471 / A3(2) / M145</strain>
    </source>
</reference>
<evidence type="ECO:0000259" key="1">
    <source>
        <dbReference type="Pfam" id="PF11706"/>
    </source>
</evidence>
<dbReference type="PaxDb" id="100226-SCO7480"/>
<dbReference type="InParanoid" id="Q93JB6"/>
<reference evidence="2 3" key="1">
    <citation type="journal article" date="1996" name="Mol. Microbiol.">
        <title>A set of ordered cosmids and a detailed genetic and physical map for the 8 Mb Streptomyces coelicolor A3(2) chromosome.</title>
        <authorList>
            <person name="Redenbach M."/>
            <person name="Kieser H.M."/>
            <person name="Denapaite D."/>
            <person name="Eichner A."/>
            <person name="Cullum J."/>
            <person name="Kinashi H."/>
            <person name="Hopwood D.A."/>
        </authorList>
    </citation>
    <scope>NUCLEOTIDE SEQUENCE [LARGE SCALE GENOMIC DNA]</scope>
    <source>
        <strain evidence="3">ATCC BAA-471 / A3(2) / M145</strain>
    </source>
</reference>
<dbReference type="eggNOG" id="COG5516">
    <property type="taxonomic scope" value="Bacteria"/>
</dbReference>
<evidence type="ECO:0000313" key="2">
    <source>
        <dbReference type="EMBL" id="CAC44658.1"/>
    </source>
</evidence>
<proteinExistence type="predicted"/>
<dbReference type="OrthoDB" id="3531194at2"/>
<feature type="domain" description="Zinc finger CGNR" evidence="1">
    <location>
        <begin position="165"/>
        <end position="204"/>
    </location>
</feature>
<keyword evidence="3" id="KW-1185">Reference proteome</keyword>
<accession>Q93JB6</accession>
<organism evidence="2 3">
    <name type="scientific">Streptomyces coelicolor (strain ATCC BAA-471 / A3(2) / M145)</name>
    <dbReference type="NCBI Taxonomy" id="100226"/>
    <lineage>
        <taxon>Bacteria</taxon>
        <taxon>Bacillati</taxon>
        <taxon>Actinomycetota</taxon>
        <taxon>Actinomycetes</taxon>
        <taxon>Kitasatosporales</taxon>
        <taxon>Streptomycetaceae</taxon>
        <taxon>Streptomyces</taxon>
        <taxon>Streptomyces albidoflavus group</taxon>
    </lineage>
</organism>
<protein>
    <recommendedName>
        <fullName evidence="1">Zinc finger CGNR domain-containing protein</fullName>
    </recommendedName>
</protein>
<dbReference type="SUPFAM" id="SSF160904">
    <property type="entry name" value="Jann2411-like"/>
    <property type="match status" value="1"/>
</dbReference>